<dbReference type="Gene3D" id="1.20.1280.50">
    <property type="match status" value="1"/>
</dbReference>
<evidence type="ECO:0000313" key="2">
    <source>
        <dbReference type="Proteomes" id="UP001362999"/>
    </source>
</evidence>
<reference evidence="1 2" key="1">
    <citation type="journal article" date="2024" name="J Genomics">
        <title>Draft genome sequencing and assembly of Favolaschia claudopus CIRM-BRFM 2984 isolated from oak limbs.</title>
        <authorList>
            <person name="Navarro D."/>
            <person name="Drula E."/>
            <person name="Chaduli D."/>
            <person name="Cazenave R."/>
            <person name="Ahrendt S."/>
            <person name="Wang J."/>
            <person name="Lipzen A."/>
            <person name="Daum C."/>
            <person name="Barry K."/>
            <person name="Grigoriev I.V."/>
            <person name="Favel A."/>
            <person name="Rosso M.N."/>
            <person name="Martin F."/>
        </authorList>
    </citation>
    <scope>NUCLEOTIDE SEQUENCE [LARGE SCALE GENOMIC DNA]</scope>
    <source>
        <strain evidence="1 2">CIRM-BRFM 2984</strain>
    </source>
</reference>
<dbReference type="Proteomes" id="UP001362999">
    <property type="component" value="Unassembled WGS sequence"/>
</dbReference>
<accession>A0AAW0AWJ4</accession>
<gene>
    <name evidence="1" type="ORF">R3P38DRAFT_1307854</name>
</gene>
<protein>
    <submittedName>
        <fullName evidence="1">F-box domain-containing protein</fullName>
    </submittedName>
</protein>
<dbReference type="EMBL" id="JAWWNJ010000047">
    <property type="protein sequence ID" value="KAK7017591.1"/>
    <property type="molecule type" value="Genomic_DNA"/>
</dbReference>
<keyword evidence="2" id="KW-1185">Reference proteome</keyword>
<proteinExistence type="predicted"/>
<evidence type="ECO:0000313" key="1">
    <source>
        <dbReference type="EMBL" id="KAK7017591.1"/>
    </source>
</evidence>
<name>A0AAW0AWJ4_9AGAR</name>
<comment type="caution">
    <text evidence="1">The sequence shown here is derived from an EMBL/GenBank/DDBJ whole genome shotgun (WGS) entry which is preliminary data.</text>
</comment>
<sequence>MARASVAHDAHVAEPEAQNTFPTLNGFESKHYPVLTLPPEIVSEIFTCCIPPYPLYPPLAGPGSPTILTHICRQWREIALSTPHLWRAIAFPGSAMRMPLDDPLLSDLLSRSGSCRLALKLIAVPSESQWAVMRAHCARLEFLKYMVMTTTIYPPYGVGTPMPHLRELNIWLDEDLDSDGAQIAWELPLLHSAILNDFAAQCLILPWAQLTVLGLVRVYLSECTPVLKQTPNLEVCELELYFDLEVGNLSSVTLPRLKALVFKAPNSNVPSTAEHVREVLWVFITPALRILRIPERFLGPTPQSSLASFMTDSGCSSLQTVCITGFRKRVHSTLYQEALPRAVAVSFEDMS</sequence>
<organism evidence="1 2">
    <name type="scientific">Favolaschia claudopus</name>
    <dbReference type="NCBI Taxonomy" id="2862362"/>
    <lineage>
        <taxon>Eukaryota</taxon>
        <taxon>Fungi</taxon>
        <taxon>Dikarya</taxon>
        <taxon>Basidiomycota</taxon>
        <taxon>Agaricomycotina</taxon>
        <taxon>Agaricomycetes</taxon>
        <taxon>Agaricomycetidae</taxon>
        <taxon>Agaricales</taxon>
        <taxon>Marasmiineae</taxon>
        <taxon>Mycenaceae</taxon>
        <taxon>Favolaschia</taxon>
    </lineage>
</organism>
<dbReference type="AlphaFoldDB" id="A0AAW0AWJ4"/>